<accession>A0A7W9GYJ0</accession>
<protein>
    <recommendedName>
        <fullName evidence="4">DUF5134 domain-containing protein</fullName>
    </recommendedName>
</protein>
<keyword evidence="1" id="KW-0812">Transmembrane</keyword>
<dbReference type="Proteomes" id="UP000542813">
    <property type="component" value="Unassembled WGS sequence"/>
</dbReference>
<evidence type="ECO:0000313" key="2">
    <source>
        <dbReference type="EMBL" id="MBB5792021.1"/>
    </source>
</evidence>
<dbReference type="EMBL" id="JACHMM010000001">
    <property type="protein sequence ID" value="MBB5792021.1"/>
    <property type="molecule type" value="Genomic_DNA"/>
</dbReference>
<comment type="caution">
    <text evidence="2">The sequence shown here is derived from an EMBL/GenBank/DDBJ whole genome shotgun (WGS) entry which is preliminary data.</text>
</comment>
<keyword evidence="1" id="KW-1133">Transmembrane helix</keyword>
<sequence>MSPIEMARTAAAVAFLAVAGYSALRFTWTVTRPGRPHSRTGRTTAGVPDLSHALMGVAMALMVGPAGPEVPELLGIAVFVLLGAWFAARLRRDGLLGRTAGPSRLGALAERDGGSGHGGYHLHHLVGCAAMVLMYVTGHGALAPGRPTASAAGSAGSTDAGAPGLEAAAPTGLDAGHAALGAHAAVPALAALCWLFGLYFLVAATSLGFRVGESAVRVTHHVTAPLTPSAHPTAHPRARTSSRSAPVARLLASPAGTCASEVVLSAGMAVLFFSAL</sequence>
<organism evidence="2 3">
    <name type="scientific">Jiangella mangrovi</name>
    <dbReference type="NCBI Taxonomy" id="1524084"/>
    <lineage>
        <taxon>Bacteria</taxon>
        <taxon>Bacillati</taxon>
        <taxon>Actinomycetota</taxon>
        <taxon>Actinomycetes</taxon>
        <taxon>Jiangellales</taxon>
        <taxon>Jiangellaceae</taxon>
        <taxon>Jiangella</taxon>
    </lineage>
</organism>
<keyword evidence="1" id="KW-0472">Membrane</keyword>
<evidence type="ECO:0000256" key="1">
    <source>
        <dbReference type="SAM" id="Phobius"/>
    </source>
</evidence>
<gene>
    <name evidence="2" type="ORF">HD601_006596</name>
</gene>
<name>A0A7W9GYJ0_9ACTN</name>
<keyword evidence="3" id="KW-1185">Reference proteome</keyword>
<feature type="transmembrane region" description="Helical" evidence="1">
    <location>
        <begin position="188"/>
        <end position="209"/>
    </location>
</feature>
<feature type="transmembrane region" description="Helical" evidence="1">
    <location>
        <begin position="6"/>
        <end position="24"/>
    </location>
</feature>
<dbReference type="Pfam" id="PF17197">
    <property type="entry name" value="DUF5134"/>
    <property type="match status" value="1"/>
</dbReference>
<evidence type="ECO:0008006" key="4">
    <source>
        <dbReference type="Google" id="ProtNLM"/>
    </source>
</evidence>
<feature type="transmembrane region" description="Helical" evidence="1">
    <location>
        <begin position="70"/>
        <end position="88"/>
    </location>
</feature>
<evidence type="ECO:0000313" key="3">
    <source>
        <dbReference type="Proteomes" id="UP000542813"/>
    </source>
</evidence>
<reference evidence="2 3" key="1">
    <citation type="submission" date="2020-08" db="EMBL/GenBank/DDBJ databases">
        <title>Sequencing the genomes of 1000 actinobacteria strains.</title>
        <authorList>
            <person name="Klenk H.-P."/>
        </authorList>
    </citation>
    <scope>NUCLEOTIDE SEQUENCE [LARGE SCALE GENOMIC DNA]</scope>
    <source>
        <strain evidence="2 3">DSM 102122</strain>
    </source>
</reference>
<dbReference type="AlphaFoldDB" id="A0A7W9GYJ0"/>
<dbReference type="RefSeq" id="WP_184829246.1">
    <property type="nucleotide sequence ID" value="NZ_JACHMM010000001.1"/>
</dbReference>
<dbReference type="InterPro" id="IPR033458">
    <property type="entry name" value="DUF5134"/>
</dbReference>
<proteinExistence type="predicted"/>